<accession>A0A510KI58</accession>
<evidence type="ECO:0000313" key="1">
    <source>
        <dbReference type="EMBL" id="BBM51372.1"/>
    </source>
</evidence>
<gene>
    <name evidence="1" type="ORF">JMUB3935_0339</name>
</gene>
<reference evidence="1 2" key="1">
    <citation type="submission" date="2019-07" db="EMBL/GenBank/DDBJ databases">
        <title>Complete Genome Sequence of Leptotrichia trevisanii Strain JMUB3935.</title>
        <authorList>
            <person name="Watanabe S."/>
            <person name="Cui L."/>
        </authorList>
    </citation>
    <scope>NUCLEOTIDE SEQUENCE [LARGE SCALE GENOMIC DNA]</scope>
    <source>
        <strain evidence="1 2">JMUB3935</strain>
    </source>
</reference>
<sequence length="43" mass="5387">MVKNEYNAVFNIKNIEFYEKNFKKVTECYWQLTDNFYLSNIHF</sequence>
<dbReference type="EMBL" id="AP019840">
    <property type="protein sequence ID" value="BBM51372.1"/>
    <property type="molecule type" value="Genomic_DNA"/>
</dbReference>
<dbReference type="AlphaFoldDB" id="A0A510KI58"/>
<dbReference type="Proteomes" id="UP000321378">
    <property type="component" value="Chromosome"/>
</dbReference>
<organism evidence="1 2">
    <name type="scientific">Leptotrichia trevisanii</name>
    <dbReference type="NCBI Taxonomy" id="109328"/>
    <lineage>
        <taxon>Bacteria</taxon>
        <taxon>Fusobacteriati</taxon>
        <taxon>Fusobacteriota</taxon>
        <taxon>Fusobacteriia</taxon>
        <taxon>Fusobacteriales</taxon>
        <taxon>Leptotrichiaceae</taxon>
        <taxon>Leptotrichia</taxon>
    </lineage>
</organism>
<proteinExistence type="predicted"/>
<name>A0A510KI58_9FUSO</name>
<dbReference type="RefSeq" id="WP_269472672.1">
    <property type="nucleotide sequence ID" value="NZ_AP019840.1"/>
</dbReference>
<evidence type="ECO:0000313" key="2">
    <source>
        <dbReference type="Proteomes" id="UP000321378"/>
    </source>
</evidence>
<protein>
    <submittedName>
        <fullName evidence="1">Uncharacterized protein</fullName>
    </submittedName>
</protein>